<dbReference type="Proteomes" id="UP001321542">
    <property type="component" value="Chromosome"/>
</dbReference>
<accession>A0ABM7FFL1</accession>
<sequence length="398" mass="44688">MGTLEPIGDAVPEDHRAFAEALRTLFDSLGISLRRYAARCYTDAGTLSRYLKGTRIPPWNFVVNLLAHVAEEREIQTSDETVALLRQLYVRAAKTSAGTKRAADLQRLLEEADEQVREATSLERLLRQALHESQQHVDQLNVELKALRAVRAADRQAAKAEIDLFTSEADELRAERDQLQADIAILKKQLADATSARILAEERCDQLERQIESAENEEKDREKTETSQEAEVVITTQKVRAAADTVEEQRAAREFAEAREQMAAAQEHIAALQAELTAAKQEKLRERLAHEAAEALRHNLVSASPEEEATGRASRSLAVRVGYGPDQVLRRLDVANRVSPEDVRPILARAFDLQSKDEVERTRRLLQVMPSRVRRIFSDIVAHSTKGTAAQEEQRLRG</sequence>
<gene>
    <name evidence="2" type="ORF">SGFS_071600</name>
</gene>
<evidence type="ECO:0000313" key="2">
    <source>
        <dbReference type="EMBL" id="BBC35866.1"/>
    </source>
</evidence>
<reference evidence="2 3" key="2">
    <citation type="journal article" date="2023" name="ChemBioChem">
        <title>Acyltransferase Domain Exchange between Two Independent Type I Polyketide Synthases in the Same Producer Strain of Macrolide Antibiotics.</title>
        <authorList>
            <person name="Kudo F."/>
            <person name="Kishikawa K."/>
            <person name="Tsuboi K."/>
            <person name="Kido T."/>
            <person name="Usui T."/>
            <person name="Hashimoto J."/>
            <person name="Shin-Ya K."/>
            <person name="Miyanaga A."/>
            <person name="Eguchi T."/>
        </authorList>
    </citation>
    <scope>NUCLEOTIDE SEQUENCE [LARGE SCALE GENOMIC DNA]</scope>
    <source>
        <strain evidence="2 3">A-8890</strain>
    </source>
</reference>
<dbReference type="EMBL" id="AP018448">
    <property type="protein sequence ID" value="BBC35866.1"/>
    <property type="molecule type" value="Genomic_DNA"/>
</dbReference>
<proteinExistence type="predicted"/>
<evidence type="ECO:0008006" key="4">
    <source>
        <dbReference type="Google" id="ProtNLM"/>
    </source>
</evidence>
<evidence type="ECO:0000313" key="3">
    <source>
        <dbReference type="Proteomes" id="UP001321542"/>
    </source>
</evidence>
<evidence type="ECO:0000256" key="1">
    <source>
        <dbReference type="SAM" id="Coils"/>
    </source>
</evidence>
<keyword evidence="3" id="KW-1185">Reference proteome</keyword>
<organism evidence="2 3">
    <name type="scientific">Streptomyces graminofaciens</name>
    <dbReference type="NCBI Taxonomy" id="68212"/>
    <lineage>
        <taxon>Bacteria</taxon>
        <taxon>Bacillati</taxon>
        <taxon>Actinomycetota</taxon>
        <taxon>Actinomycetes</taxon>
        <taxon>Kitasatosporales</taxon>
        <taxon>Streptomycetaceae</taxon>
        <taxon>Streptomyces</taxon>
    </lineage>
</organism>
<reference evidence="2 3" key="1">
    <citation type="journal article" date="2010" name="ChemBioChem">
        <title>Cloning and characterization of the biosynthetic gene cluster of 16-membered macrolide antibiotic FD-891: involvement of a dual functional cytochrome P450 monooxygenase catalyzing epoxidation and hydroxylation.</title>
        <authorList>
            <person name="Kudo F."/>
            <person name="Motegi A."/>
            <person name="Mizoue K."/>
            <person name="Eguchi T."/>
        </authorList>
    </citation>
    <scope>NUCLEOTIDE SEQUENCE [LARGE SCALE GENOMIC DNA]</scope>
    <source>
        <strain evidence="2 3">A-8890</strain>
    </source>
</reference>
<protein>
    <recommendedName>
        <fullName evidence="4">Chromosome partition protein Smc</fullName>
    </recommendedName>
</protein>
<name>A0ABM7FFL1_9ACTN</name>
<feature type="coiled-coil region" evidence="1">
    <location>
        <begin position="102"/>
        <end position="289"/>
    </location>
</feature>
<keyword evidence="1" id="KW-0175">Coiled coil</keyword>
<dbReference type="RefSeq" id="WP_286256191.1">
    <property type="nucleotide sequence ID" value="NZ_AP018448.1"/>
</dbReference>